<protein>
    <submittedName>
        <fullName evidence="3">Uncharacterized protein</fullName>
    </submittedName>
</protein>
<organism evidence="3 4">
    <name type="scientific">Coprinopsis cinerea (strain Okayama-7 / 130 / ATCC MYA-4618 / FGSC 9003)</name>
    <name type="common">Inky cap fungus</name>
    <name type="synonym">Hormographiella aspergillata</name>
    <dbReference type="NCBI Taxonomy" id="240176"/>
    <lineage>
        <taxon>Eukaryota</taxon>
        <taxon>Fungi</taxon>
        <taxon>Dikarya</taxon>
        <taxon>Basidiomycota</taxon>
        <taxon>Agaricomycotina</taxon>
        <taxon>Agaricomycetes</taxon>
        <taxon>Agaricomycetidae</taxon>
        <taxon>Agaricales</taxon>
        <taxon>Agaricineae</taxon>
        <taxon>Psathyrellaceae</taxon>
        <taxon>Coprinopsis</taxon>
    </lineage>
</organism>
<keyword evidence="2" id="KW-1133">Transmembrane helix</keyword>
<dbReference type="HOGENOM" id="CLU_2440771_0_0_1"/>
<comment type="caution">
    <text evidence="3">The sequence shown here is derived from an EMBL/GenBank/DDBJ whole genome shotgun (WGS) entry which is preliminary data.</text>
</comment>
<keyword evidence="2" id="KW-0812">Transmembrane</keyword>
<accession>A8NSL0</accession>
<dbReference type="RefSeq" id="XP_001836035.2">
    <property type="nucleotide sequence ID" value="XM_001835983.2"/>
</dbReference>
<dbReference type="VEuPathDB" id="FungiDB:CC1G_05028"/>
<dbReference type="EMBL" id="AACS02000008">
    <property type="protein sequence ID" value="EAU85811.2"/>
    <property type="molecule type" value="Genomic_DNA"/>
</dbReference>
<feature type="compositionally biased region" description="Pro residues" evidence="1">
    <location>
        <begin position="67"/>
        <end position="90"/>
    </location>
</feature>
<keyword evidence="4" id="KW-1185">Reference proteome</keyword>
<gene>
    <name evidence="3" type="ORF">CC1G_05028</name>
</gene>
<dbReference type="AlphaFoldDB" id="A8NSL0"/>
<evidence type="ECO:0000313" key="4">
    <source>
        <dbReference type="Proteomes" id="UP000001861"/>
    </source>
</evidence>
<keyword evidence="2" id="KW-0472">Membrane</keyword>
<dbReference type="GeneID" id="6012575"/>
<evidence type="ECO:0000256" key="1">
    <source>
        <dbReference type="SAM" id="MobiDB-lite"/>
    </source>
</evidence>
<evidence type="ECO:0000313" key="3">
    <source>
        <dbReference type="EMBL" id="EAU85811.2"/>
    </source>
</evidence>
<evidence type="ECO:0000256" key="2">
    <source>
        <dbReference type="SAM" id="Phobius"/>
    </source>
</evidence>
<dbReference type="KEGG" id="cci:CC1G_05028"/>
<reference evidence="3 4" key="1">
    <citation type="journal article" date="2010" name="Proc. Natl. Acad. Sci. U.S.A.">
        <title>Insights into evolution of multicellular fungi from the assembled chromosomes of the mushroom Coprinopsis cinerea (Coprinus cinereus).</title>
        <authorList>
            <person name="Stajich J.E."/>
            <person name="Wilke S.K."/>
            <person name="Ahren D."/>
            <person name="Au C.H."/>
            <person name="Birren B.W."/>
            <person name="Borodovsky M."/>
            <person name="Burns C."/>
            <person name="Canback B."/>
            <person name="Casselton L.A."/>
            <person name="Cheng C.K."/>
            <person name="Deng J."/>
            <person name="Dietrich F.S."/>
            <person name="Fargo D.C."/>
            <person name="Farman M.L."/>
            <person name="Gathman A.C."/>
            <person name="Goldberg J."/>
            <person name="Guigo R."/>
            <person name="Hoegger P.J."/>
            <person name="Hooker J.B."/>
            <person name="Huggins A."/>
            <person name="James T.Y."/>
            <person name="Kamada T."/>
            <person name="Kilaru S."/>
            <person name="Kodira C."/>
            <person name="Kues U."/>
            <person name="Kupfer D."/>
            <person name="Kwan H.S."/>
            <person name="Lomsadze A."/>
            <person name="Li W."/>
            <person name="Lilly W.W."/>
            <person name="Ma L.J."/>
            <person name="Mackey A.J."/>
            <person name="Manning G."/>
            <person name="Martin F."/>
            <person name="Muraguchi H."/>
            <person name="Natvig D.O."/>
            <person name="Palmerini H."/>
            <person name="Ramesh M.A."/>
            <person name="Rehmeyer C.J."/>
            <person name="Roe B.A."/>
            <person name="Shenoy N."/>
            <person name="Stanke M."/>
            <person name="Ter-Hovhannisyan V."/>
            <person name="Tunlid A."/>
            <person name="Velagapudi R."/>
            <person name="Vision T.J."/>
            <person name="Zeng Q."/>
            <person name="Zolan M.E."/>
            <person name="Pukkila P.J."/>
        </authorList>
    </citation>
    <scope>NUCLEOTIDE SEQUENCE [LARGE SCALE GENOMIC DNA]</scope>
    <source>
        <strain evidence="4">Okayama-7 / 130 / ATCC MYA-4618 / FGSC 9003</strain>
    </source>
</reference>
<proteinExistence type="predicted"/>
<feature type="region of interest" description="Disordered" evidence="1">
    <location>
        <begin position="65"/>
        <end position="90"/>
    </location>
</feature>
<sequence length="90" mass="9556">MLGAVAWDPMNPLAEPREFAVNLAANVFVLVAVLMLIWKIVKVLCSAIRFAVRRLVKVSIVANASPKPVPYPGSGPHPGSAPCPGPSLRD</sequence>
<name>A8NSL0_COPC7</name>
<dbReference type="Proteomes" id="UP000001861">
    <property type="component" value="Unassembled WGS sequence"/>
</dbReference>
<feature type="transmembrane region" description="Helical" evidence="2">
    <location>
        <begin position="20"/>
        <end position="41"/>
    </location>
</feature>
<dbReference type="InParanoid" id="A8NSL0"/>